<dbReference type="InterPro" id="IPR036388">
    <property type="entry name" value="WH-like_DNA-bd_sf"/>
</dbReference>
<dbReference type="Pfam" id="PF00447">
    <property type="entry name" value="HSF_DNA-bind"/>
    <property type="match status" value="1"/>
</dbReference>
<comment type="subcellular location">
    <subcellularLocation>
        <location evidence="1">Nucleus</location>
    </subcellularLocation>
</comment>
<dbReference type="GO" id="GO:0003700">
    <property type="term" value="F:DNA-binding transcription factor activity"/>
    <property type="evidence" value="ECO:0007669"/>
    <property type="project" value="InterPro"/>
</dbReference>
<evidence type="ECO:0000256" key="2">
    <source>
        <dbReference type="ARBA" id="ARBA00023125"/>
    </source>
</evidence>
<name>A0A6G0XRZ0_9STRA</name>
<dbReference type="AlphaFoldDB" id="A0A6G0XRZ0"/>
<evidence type="ECO:0000256" key="1">
    <source>
        <dbReference type="ARBA" id="ARBA00004123"/>
    </source>
</evidence>
<dbReference type="EMBL" id="VJMJ01000022">
    <property type="protein sequence ID" value="KAF0743092.1"/>
    <property type="molecule type" value="Genomic_DNA"/>
</dbReference>
<dbReference type="GO" id="GO:0005634">
    <property type="term" value="C:nucleus"/>
    <property type="evidence" value="ECO:0007669"/>
    <property type="project" value="UniProtKB-SubCell"/>
</dbReference>
<dbReference type="SUPFAM" id="SSF46785">
    <property type="entry name" value="Winged helix' DNA-binding domain"/>
    <property type="match status" value="1"/>
</dbReference>
<dbReference type="GO" id="GO:0043565">
    <property type="term" value="F:sequence-specific DNA binding"/>
    <property type="evidence" value="ECO:0007669"/>
    <property type="project" value="InterPro"/>
</dbReference>
<dbReference type="PANTHER" id="PTHR10015">
    <property type="entry name" value="HEAT SHOCK TRANSCRIPTION FACTOR"/>
    <property type="match status" value="1"/>
</dbReference>
<evidence type="ECO:0000313" key="6">
    <source>
        <dbReference type="EMBL" id="KAF0743092.1"/>
    </source>
</evidence>
<keyword evidence="2" id="KW-0238">DNA-binding</keyword>
<dbReference type="InterPro" id="IPR000232">
    <property type="entry name" value="HSF_DNA-bd"/>
</dbReference>
<dbReference type="VEuPathDB" id="FungiDB:AeMF1_009985"/>
<evidence type="ECO:0000256" key="3">
    <source>
        <dbReference type="ARBA" id="ARBA00023242"/>
    </source>
</evidence>
<evidence type="ECO:0000313" key="7">
    <source>
        <dbReference type="Proteomes" id="UP000481153"/>
    </source>
</evidence>
<comment type="similarity">
    <text evidence="4">Belongs to the HSF family.</text>
</comment>
<comment type="caution">
    <text evidence="6">The sequence shown here is derived from an EMBL/GenBank/DDBJ whole genome shotgun (WGS) entry which is preliminary data.</text>
</comment>
<dbReference type="InterPro" id="IPR036390">
    <property type="entry name" value="WH_DNA-bd_sf"/>
</dbReference>
<feature type="domain" description="HSF-type DNA-binding" evidence="5">
    <location>
        <begin position="61"/>
        <end position="158"/>
    </location>
</feature>
<evidence type="ECO:0000256" key="4">
    <source>
        <dbReference type="RuleBase" id="RU004020"/>
    </source>
</evidence>
<sequence length="307" mass="34405">MVGPAGSLAFIPALDLSLWRRATCLHVHFQIYKLNHMTQTVADDTQQSPMAKGSPQELSMATPPFLASLYDILNKEDPAVIGWCDDGKAFGVYNVEVLEATILPSYYRHGKFASFQRQLNYFGFRKILKPRATEPSTFYAQPLFRRDDPSQMLLIKRKTYRFKGANARRYASAHGGRCLATMGATPVHLPLHVSMGEPAIHHFSCHTGGSMAPFGASQSFVSLMTNTIHSMTKHDEMAATMPITFRHSLDILMDVDHPLTTADAAAFDESHNSFQPIPFDQSRRYDWKLLDEDFALLSSMMNPMLAV</sequence>
<protein>
    <recommendedName>
        <fullName evidence="5">HSF-type DNA-binding domain-containing protein</fullName>
    </recommendedName>
</protein>
<reference evidence="6 7" key="1">
    <citation type="submission" date="2019-07" db="EMBL/GenBank/DDBJ databases">
        <title>Genomics analysis of Aphanomyces spp. identifies a new class of oomycete effector associated with host adaptation.</title>
        <authorList>
            <person name="Gaulin E."/>
        </authorList>
    </citation>
    <scope>NUCLEOTIDE SEQUENCE [LARGE SCALE GENOMIC DNA]</scope>
    <source>
        <strain evidence="6 7">ATCC 201684</strain>
    </source>
</reference>
<dbReference type="PRINTS" id="PR00056">
    <property type="entry name" value="HSFDOMAIN"/>
</dbReference>
<dbReference type="SMART" id="SM00415">
    <property type="entry name" value="HSF"/>
    <property type="match status" value="1"/>
</dbReference>
<dbReference type="Proteomes" id="UP000481153">
    <property type="component" value="Unassembled WGS sequence"/>
</dbReference>
<organism evidence="6 7">
    <name type="scientific">Aphanomyces euteiches</name>
    <dbReference type="NCBI Taxonomy" id="100861"/>
    <lineage>
        <taxon>Eukaryota</taxon>
        <taxon>Sar</taxon>
        <taxon>Stramenopiles</taxon>
        <taxon>Oomycota</taxon>
        <taxon>Saprolegniomycetes</taxon>
        <taxon>Saprolegniales</taxon>
        <taxon>Verrucalvaceae</taxon>
        <taxon>Aphanomyces</taxon>
    </lineage>
</organism>
<dbReference type="Gene3D" id="1.10.10.10">
    <property type="entry name" value="Winged helix-like DNA-binding domain superfamily/Winged helix DNA-binding domain"/>
    <property type="match status" value="1"/>
</dbReference>
<gene>
    <name evidence="6" type="ORF">Ae201684_002149</name>
</gene>
<dbReference type="FunFam" id="1.10.10.10:FF:000286">
    <property type="entry name" value="Heat shock transcription factor"/>
    <property type="match status" value="1"/>
</dbReference>
<evidence type="ECO:0000259" key="5">
    <source>
        <dbReference type="SMART" id="SM00415"/>
    </source>
</evidence>
<accession>A0A6G0XRZ0</accession>
<keyword evidence="7" id="KW-1185">Reference proteome</keyword>
<dbReference type="PANTHER" id="PTHR10015:SF427">
    <property type="entry name" value="HEAT SHOCK FACTOR PROTEIN"/>
    <property type="match status" value="1"/>
</dbReference>
<proteinExistence type="inferred from homology"/>
<keyword evidence="3" id="KW-0539">Nucleus</keyword>